<keyword evidence="4" id="KW-0408">Iron</keyword>
<keyword evidence="3" id="KW-0560">Oxidoreductase</keyword>
<name>A0A3A4N675_ABYX5</name>
<sequence>MASVSPMLEITDAIMEVGGKTLKVCMQCGTCTGVCPWNLVDEFSPRLLIRLVSLGIEGYEQDSLWNCVTCATCVTRCPRGIDIIDVIRSTRSVMLESGIVPPAYRVPLASLRNEGNPWSSPRSERADWAAKLNIPEFSEATEHLLFACCTHAYDARNRKVLKETAELLLKGGASVGIIGTEESCCGDQAHKCGALETYTALQEANTELFAARGVRKIITTSPHCLNLFIKEYKGEFDAVHYTQVFAKLIKEKKLVPAKPVPLKVAYHDPCYLGRHNNIYDEPRDVLRSIPALEYVELPRCKQRSLCCGGGGGGIWSEIEVEKRFSVLRIREAKEAGANVIATACPFCMIMLEDGLKASGIDESEMKILDVSELLYESVE</sequence>
<proteinExistence type="predicted"/>
<dbReference type="SUPFAM" id="SSF46548">
    <property type="entry name" value="alpha-helical ferredoxin"/>
    <property type="match status" value="1"/>
</dbReference>
<dbReference type="InterPro" id="IPR051460">
    <property type="entry name" value="HdrC_iron-sulfur_subunit"/>
</dbReference>
<dbReference type="GO" id="GO:0051539">
    <property type="term" value="F:4 iron, 4 sulfur cluster binding"/>
    <property type="evidence" value="ECO:0007669"/>
    <property type="project" value="UniProtKB-KW"/>
</dbReference>
<dbReference type="Proteomes" id="UP000265882">
    <property type="component" value="Unassembled WGS sequence"/>
</dbReference>
<feature type="domain" description="4Fe-4S ferredoxin-type" evidence="6">
    <location>
        <begin position="13"/>
        <end position="46"/>
    </location>
</feature>
<dbReference type="GO" id="GO:0005886">
    <property type="term" value="C:plasma membrane"/>
    <property type="evidence" value="ECO:0007669"/>
    <property type="project" value="TreeGrafter"/>
</dbReference>
<keyword evidence="5" id="KW-0411">Iron-sulfur</keyword>
<evidence type="ECO:0000256" key="5">
    <source>
        <dbReference type="ARBA" id="ARBA00023014"/>
    </source>
</evidence>
<evidence type="ECO:0000259" key="6">
    <source>
        <dbReference type="PROSITE" id="PS51379"/>
    </source>
</evidence>
<evidence type="ECO:0000256" key="2">
    <source>
        <dbReference type="ARBA" id="ARBA00022723"/>
    </source>
</evidence>
<dbReference type="Pfam" id="PF02754">
    <property type="entry name" value="CCG"/>
    <property type="match status" value="2"/>
</dbReference>
<evidence type="ECO:0000256" key="1">
    <source>
        <dbReference type="ARBA" id="ARBA00022485"/>
    </source>
</evidence>
<accession>A0A3A4N675</accession>
<keyword evidence="2" id="KW-0479">Metal-binding</keyword>
<dbReference type="PANTHER" id="PTHR43255:SF1">
    <property type="entry name" value="IRON-SULFUR-BINDING OXIDOREDUCTASE FADF-RELATED"/>
    <property type="match status" value="1"/>
</dbReference>
<gene>
    <name evidence="7" type="ORF">C4520_21985</name>
</gene>
<dbReference type="GO" id="GO:0016491">
    <property type="term" value="F:oxidoreductase activity"/>
    <property type="evidence" value="ECO:0007669"/>
    <property type="project" value="UniProtKB-KW"/>
</dbReference>
<dbReference type="InterPro" id="IPR009051">
    <property type="entry name" value="Helical_ferredxn"/>
</dbReference>
<evidence type="ECO:0000256" key="4">
    <source>
        <dbReference type="ARBA" id="ARBA00023004"/>
    </source>
</evidence>
<organism evidence="7 8">
    <name type="scientific">Abyssobacteria bacterium (strain SURF_5)</name>
    <dbReference type="NCBI Taxonomy" id="2093360"/>
    <lineage>
        <taxon>Bacteria</taxon>
        <taxon>Pseudomonadati</taxon>
        <taxon>Candidatus Hydrogenedentota</taxon>
        <taxon>Candidatus Abyssobacteria</taxon>
    </lineage>
</organism>
<dbReference type="PANTHER" id="PTHR43255">
    <property type="entry name" value="IRON-SULFUR-BINDING OXIDOREDUCTASE FADF-RELATED-RELATED"/>
    <property type="match status" value="1"/>
</dbReference>
<reference evidence="7 8" key="1">
    <citation type="journal article" date="2017" name="ISME J.">
        <title>Energy and carbon metabolisms in a deep terrestrial subsurface fluid microbial community.</title>
        <authorList>
            <person name="Momper L."/>
            <person name="Jungbluth S.P."/>
            <person name="Lee M.D."/>
            <person name="Amend J.P."/>
        </authorList>
    </citation>
    <scope>NUCLEOTIDE SEQUENCE [LARGE SCALE GENOMIC DNA]</scope>
    <source>
        <strain evidence="7">SURF_5</strain>
    </source>
</reference>
<dbReference type="GO" id="GO:0046872">
    <property type="term" value="F:metal ion binding"/>
    <property type="evidence" value="ECO:0007669"/>
    <property type="project" value="UniProtKB-KW"/>
</dbReference>
<comment type="caution">
    <text evidence="7">The sequence shown here is derived from an EMBL/GenBank/DDBJ whole genome shotgun (WGS) entry which is preliminary data.</text>
</comment>
<dbReference type="PROSITE" id="PS00198">
    <property type="entry name" value="4FE4S_FER_1"/>
    <property type="match status" value="1"/>
</dbReference>
<dbReference type="InterPro" id="IPR004017">
    <property type="entry name" value="Cys_rich_dom"/>
</dbReference>
<feature type="domain" description="4Fe-4S ferredoxin-type" evidence="6">
    <location>
        <begin position="57"/>
        <end position="89"/>
    </location>
</feature>
<evidence type="ECO:0000256" key="3">
    <source>
        <dbReference type="ARBA" id="ARBA00023002"/>
    </source>
</evidence>
<evidence type="ECO:0000313" key="7">
    <source>
        <dbReference type="EMBL" id="RJP14025.1"/>
    </source>
</evidence>
<dbReference type="Pfam" id="PF13183">
    <property type="entry name" value="Fer4_8"/>
    <property type="match status" value="1"/>
</dbReference>
<dbReference type="InterPro" id="IPR017900">
    <property type="entry name" value="4Fe4S_Fe_S_CS"/>
</dbReference>
<dbReference type="PROSITE" id="PS51379">
    <property type="entry name" value="4FE4S_FER_2"/>
    <property type="match status" value="2"/>
</dbReference>
<dbReference type="EMBL" id="QZKU01000145">
    <property type="protein sequence ID" value="RJP14025.1"/>
    <property type="molecule type" value="Genomic_DNA"/>
</dbReference>
<keyword evidence="1" id="KW-0004">4Fe-4S</keyword>
<evidence type="ECO:0000313" key="8">
    <source>
        <dbReference type="Proteomes" id="UP000265882"/>
    </source>
</evidence>
<dbReference type="InterPro" id="IPR017896">
    <property type="entry name" value="4Fe4S_Fe-S-bd"/>
</dbReference>
<dbReference type="AlphaFoldDB" id="A0A3A4N675"/>
<dbReference type="Gene3D" id="1.10.1060.10">
    <property type="entry name" value="Alpha-helical ferredoxin"/>
    <property type="match status" value="1"/>
</dbReference>
<protein>
    <submittedName>
        <fullName evidence="7">(Fe-S)-binding protein</fullName>
    </submittedName>
</protein>